<dbReference type="InterPro" id="IPR024688">
    <property type="entry name" value="Mac_dom"/>
</dbReference>
<dbReference type="InterPro" id="IPR018357">
    <property type="entry name" value="Hexapep_transf_CS"/>
</dbReference>
<dbReference type="PROSITE" id="PS00101">
    <property type="entry name" value="HEXAPEP_TRANSFERASES"/>
    <property type="match status" value="1"/>
</dbReference>
<dbReference type="FunFam" id="2.160.10.10:FF:000008">
    <property type="entry name" value="Maltose O-acetyltransferase"/>
    <property type="match status" value="1"/>
</dbReference>
<dbReference type="PANTHER" id="PTHR43017:SF1">
    <property type="entry name" value="ACETYLTRANSFERASE YJL218W-RELATED"/>
    <property type="match status" value="1"/>
</dbReference>
<dbReference type="InterPro" id="IPR001451">
    <property type="entry name" value="Hexapep"/>
</dbReference>
<evidence type="ECO:0000256" key="3">
    <source>
        <dbReference type="ARBA" id="ARBA00022737"/>
    </source>
</evidence>
<reference evidence="7 8" key="1">
    <citation type="submission" date="2018-11" db="EMBL/GenBank/DDBJ databases">
        <title>Flavobacterium sp. nov., YIM 102600 draft genome.</title>
        <authorList>
            <person name="Li G."/>
            <person name="Jiang Y."/>
        </authorList>
    </citation>
    <scope>NUCLEOTIDE SEQUENCE [LARGE SCALE GENOMIC DNA]</scope>
    <source>
        <strain evidence="7 8">YIM 102600</strain>
    </source>
</reference>
<evidence type="ECO:0000256" key="2">
    <source>
        <dbReference type="ARBA" id="ARBA00022679"/>
    </source>
</evidence>
<dbReference type="EC" id="2.3.1.-" evidence="5"/>
<evidence type="ECO:0000259" key="6">
    <source>
        <dbReference type="SMART" id="SM01266"/>
    </source>
</evidence>
<dbReference type="AlphaFoldDB" id="A0A3P3WJB1"/>
<keyword evidence="8" id="KW-1185">Reference proteome</keyword>
<organism evidence="7 8">
    <name type="scientific">Flavobacterium macacae</name>
    <dbReference type="NCBI Taxonomy" id="2488993"/>
    <lineage>
        <taxon>Bacteria</taxon>
        <taxon>Pseudomonadati</taxon>
        <taxon>Bacteroidota</taxon>
        <taxon>Flavobacteriia</taxon>
        <taxon>Flavobacteriales</taxon>
        <taxon>Flavobacteriaceae</taxon>
        <taxon>Flavobacterium</taxon>
    </lineage>
</organism>
<dbReference type="Pfam" id="PF12464">
    <property type="entry name" value="Mac"/>
    <property type="match status" value="1"/>
</dbReference>
<keyword evidence="3" id="KW-0677">Repeat</keyword>
<keyword evidence="2 5" id="KW-0808">Transferase</keyword>
<feature type="domain" description="Maltose/galactoside acetyltransferase" evidence="6">
    <location>
        <begin position="5"/>
        <end position="59"/>
    </location>
</feature>
<name>A0A3P3WJB1_9FLAO</name>
<dbReference type="Proteomes" id="UP000271937">
    <property type="component" value="Unassembled WGS sequence"/>
</dbReference>
<accession>A0A3P3WJB1</accession>
<comment type="caution">
    <text evidence="7">The sequence shown here is derived from an EMBL/GenBank/DDBJ whole genome shotgun (WGS) entry which is preliminary data.</text>
</comment>
<dbReference type="SMART" id="SM01266">
    <property type="entry name" value="Mac"/>
    <property type="match status" value="1"/>
</dbReference>
<evidence type="ECO:0000256" key="1">
    <source>
        <dbReference type="ARBA" id="ARBA00007274"/>
    </source>
</evidence>
<dbReference type="InterPro" id="IPR039369">
    <property type="entry name" value="LacA-like"/>
</dbReference>
<comment type="similarity">
    <text evidence="1 5">Belongs to the transferase hexapeptide repeat family.</text>
</comment>
<evidence type="ECO:0000256" key="4">
    <source>
        <dbReference type="ARBA" id="ARBA00023315"/>
    </source>
</evidence>
<dbReference type="EMBL" id="RQVR01000001">
    <property type="protein sequence ID" value="RRJ94219.1"/>
    <property type="molecule type" value="Genomic_DNA"/>
</dbReference>
<dbReference type="Pfam" id="PF00132">
    <property type="entry name" value="Hexapep"/>
    <property type="match status" value="1"/>
</dbReference>
<dbReference type="PANTHER" id="PTHR43017">
    <property type="entry name" value="GALACTOSIDE O-ACETYLTRANSFERASE"/>
    <property type="match status" value="1"/>
</dbReference>
<protein>
    <recommendedName>
        <fullName evidence="5">Acetyltransferase</fullName>
        <ecNumber evidence="5">2.3.1.-</ecNumber>
    </recommendedName>
</protein>
<sequence>MMTEKEKMISGQPYLANGKELFTERQNAKELVFEFNNSHPKELKFRSEIIKKLFGKTEKGFYIEPPFRCDYGYNISVGKNFYSNYNCTILDCAEVKIGDNVMFAPNVSILTAGHPIHPEMRNTGIEYAFPITIGNNVWIGGNVVVNPGVSIGNNTIIGSGSVVTKDIPDNVIAVGNPCKVLREISDEDKLFYFKDKKF</sequence>
<dbReference type="GO" id="GO:0008870">
    <property type="term" value="F:galactoside O-acetyltransferase activity"/>
    <property type="evidence" value="ECO:0007669"/>
    <property type="project" value="TreeGrafter"/>
</dbReference>
<dbReference type="SUPFAM" id="SSF51161">
    <property type="entry name" value="Trimeric LpxA-like enzymes"/>
    <property type="match status" value="1"/>
</dbReference>
<dbReference type="OrthoDB" id="9812571at2"/>
<proteinExistence type="inferred from homology"/>
<evidence type="ECO:0000256" key="5">
    <source>
        <dbReference type="RuleBase" id="RU367021"/>
    </source>
</evidence>
<evidence type="ECO:0000313" key="8">
    <source>
        <dbReference type="Proteomes" id="UP000271937"/>
    </source>
</evidence>
<gene>
    <name evidence="7" type="ORF">EG849_00835</name>
</gene>
<evidence type="ECO:0000313" key="7">
    <source>
        <dbReference type="EMBL" id="RRJ94219.1"/>
    </source>
</evidence>
<keyword evidence="4 5" id="KW-0012">Acyltransferase</keyword>
<dbReference type="CDD" id="cd03357">
    <property type="entry name" value="LbH_MAT_GAT"/>
    <property type="match status" value="1"/>
</dbReference>
<dbReference type="Gene3D" id="2.160.10.10">
    <property type="entry name" value="Hexapeptide repeat proteins"/>
    <property type="match status" value="1"/>
</dbReference>
<dbReference type="InterPro" id="IPR011004">
    <property type="entry name" value="Trimer_LpxA-like_sf"/>
</dbReference>